<dbReference type="PROSITE" id="PS51755">
    <property type="entry name" value="OMPR_PHOB"/>
    <property type="match status" value="1"/>
</dbReference>
<dbReference type="EMBL" id="JACU01000004">
    <property type="protein sequence ID" value="KMS56165.1"/>
    <property type="molecule type" value="Genomic_DNA"/>
</dbReference>
<dbReference type="SMART" id="SM00448">
    <property type="entry name" value="REC"/>
    <property type="match status" value="1"/>
</dbReference>
<name>A0A0J8ANU3_9SPHN</name>
<dbReference type="AlphaFoldDB" id="A0A0J8ANU3"/>
<evidence type="ECO:0000256" key="1">
    <source>
        <dbReference type="ARBA" id="ARBA00022553"/>
    </source>
</evidence>
<evidence type="ECO:0000313" key="10">
    <source>
        <dbReference type="EMBL" id="KMS56165.1"/>
    </source>
</evidence>
<evidence type="ECO:0000259" key="8">
    <source>
        <dbReference type="PROSITE" id="PS50110"/>
    </source>
</evidence>
<dbReference type="Gene3D" id="6.10.250.690">
    <property type="match status" value="1"/>
</dbReference>
<evidence type="ECO:0000256" key="7">
    <source>
        <dbReference type="PROSITE-ProRule" id="PRU01091"/>
    </source>
</evidence>
<keyword evidence="2" id="KW-0902">Two-component regulatory system</keyword>
<accession>A0A0J8ANU3</accession>
<dbReference type="Proteomes" id="UP000052268">
    <property type="component" value="Unassembled WGS sequence"/>
</dbReference>
<feature type="domain" description="OmpR/PhoB-type" evidence="9">
    <location>
        <begin position="125"/>
        <end position="219"/>
    </location>
</feature>
<dbReference type="Pfam" id="PF00072">
    <property type="entry name" value="Response_reg"/>
    <property type="match status" value="1"/>
</dbReference>
<dbReference type="InterPro" id="IPR001867">
    <property type="entry name" value="OmpR/PhoB-type_DNA-bd"/>
</dbReference>
<evidence type="ECO:0000259" key="9">
    <source>
        <dbReference type="PROSITE" id="PS51755"/>
    </source>
</evidence>
<dbReference type="InterPro" id="IPR039420">
    <property type="entry name" value="WalR-like"/>
</dbReference>
<dbReference type="InterPro" id="IPR011006">
    <property type="entry name" value="CheY-like_superfamily"/>
</dbReference>
<dbReference type="GO" id="GO:0000976">
    <property type="term" value="F:transcription cis-regulatory region binding"/>
    <property type="evidence" value="ECO:0007669"/>
    <property type="project" value="TreeGrafter"/>
</dbReference>
<keyword evidence="4 7" id="KW-0238">DNA-binding</keyword>
<dbReference type="SUPFAM" id="SSF52172">
    <property type="entry name" value="CheY-like"/>
    <property type="match status" value="1"/>
</dbReference>
<dbReference type="GO" id="GO:0000156">
    <property type="term" value="F:phosphorelay response regulator activity"/>
    <property type="evidence" value="ECO:0007669"/>
    <property type="project" value="TreeGrafter"/>
</dbReference>
<organism evidence="10 11">
    <name type="scientific">Novosphingobium barchaimii LL02</name>
    <dbReference type="NCBI Taxonomy" id="1114963"/>
    <lineage>
        <taxon>Bacteria</taxon>
        <taxon>Pseudomonadati</taxon>
        <taxon>Pseudomonadota</taxon>
        <taxon>Alphaproteobacteria</taxon>
        <taxon>Sphingomonadales</taxon>
        <taxon>Sphingomonadaceae</taxon>
        <taxon>Novosphingobium</taxon>
    </lineage>
</organism>
<feature type="domain" description="Response regulatory" evidence="8">
    <location>
        <begin position="3"/>
        <end position="117"/>
    </location>
</feature>
<evidence type="ECO:0000256" key="6">
    <source>
        <dbReference type="PROSITE-ProRule" id="PRU00169"/>
    </source>
</evidence>
<dbReference type="GO" id="GO:0032993">
    <property type="term" value="C:protein-DNA complex"/>
    <property type="evidence" value="ECO:0007669"/>
    <property type="project" value="TreeGrafter"/>
</dbReference>
<dbReference type="RefSeq" id="WP_059151027.1">
    <property type="nucleotide sequence ID" value="NZ_KQ130453.1"/>
</dbReference>
<evidence type="ECO:0000313" key="11">
    <source>
        <dbReference type="Proteomes" id="UP000052268"/>
    </source>
</evidence>
<dbReference type="Gene3D" id="1.10.10.10">
    <property type="entry name" value="Winged helix-like DNA-binding domain superfamily/Winged helix DNA-binding domain"/>
    <property type="match status" value="1"/>
</dbReference>
<proteinExistence type="predicted"/>
<keyword evidence="11" id="KW-1185">Reference proteome</keyword>
<protein>
    <submittedName>
        <fullName evidence="10">Transcriptional regulator</fullName>
    </submittedName>
</protein>
<keyword evidence="3" id="KW-0805">Transcription regulation</keyword>
<dbReference type="Gene3D" id="3.40.50.2300">
    <property type="match status" value="1"/>
</dbReference>
<keyword evidence="1 6" id="KW-0597">Phosphoprotein</keyword>
<feature type="DNA-binding region" description="OmpR/PhoB-type" evidence="7">
    <location>
        <begin position="125"/>
        <end position="219"/>
    </location>
</feature>
<dbReference type="PATRIC" id="fig|1114963.3.peg.1701"/>
<dbReference type="CDD" id="cd00383">
    <property type="entry name" value="trans_reg_C"/>
    <property type="match status" value="1"/>
</dbReference>
<gene>
    <name evidence="10" type="ORF">V474_14425</name>
</gene>
<dbReference type="GO" id="GO:0005829">
    <property type="term" value="C:cytosol"/>
    <property type="evidence" value="ECO:0007669"/>
    <property type="project" value="TreeGrafter"/>
</dbReference>
<dbReference type="SMART" id="SM00862">
    <property type="entry name" value="Trans_reg_C"/>
    <property type="match status" value="1"/>
</dbReference>
<evidence type="ECO:0000256" key="4">
    <source>
        <dbReference type="ARBA" id="ARBA00023125"/>
    </source>
</evidence>
<dbReference type="InterPro" id="IPR001789">
    <property type="entry name" value="Sig_transdc_resp-reg_receiver"/>
</dbReference>
<sequence>MPRLLVAEDDADLGPAMKRALELDGYVADLFTRGDDVLAAARVASYDVILLDLGLPHMSGLEVLRELRSAKDATPVIIITAFDRTPHRVAGLDAGADDYVVKPVDLEELAARIRSQLRRKDRRQDDSVSVGGVTLDFTGHIAALDGEPVALTAKEFRVLALLMRRSRRFVSKADLEGELYDQDHWVESNTVEVAISALRRKFGRDFIRTARGLGYMVGCQEV</sequence>
<feature type="modified residue" description="4-aspartylphosphate" evidence="6">
    <location>
        <position position="52"/>
    </location>
</feature>
<comment type="caution">
    <text evidence="10">The sequence shown here is derived from an EMBL/GenBank/DDBJ whole genome shotgun (WGS) entry which is preliminary data.</text>
</comment>
<dbReference type="PROSITE" id="PS50110">
    <property type="entry name" value="RESPONSE_REGULATORY"/>
    <property type="match status" value="1"/>
</dbReference>
<reference evidence="10 11" key="1">
    <citation type="journal article" date="2015" name="G3 (Bethesda)">
        <title>Insights into Ongoing Evolution of the Hexachlorocyclohexane Catabolic Pathway from Comparative Genomics of Ten Sphingomonadaceae Strains.</title>
        <authorList>
            <person name="Pearce S.L."/>
            <person name="Oakeshott J.G."/>
            <person name="Pandey G."/>
        </authorList>
    </citation>
    <scope>NUCLEOTIDE SEQUENCE [LARGE SCALE GENOMIC DNA]</scope>
    <source>
        <strain evidence="10 11">LL02</strain>
    </source>
</reference>
<dbReference type="Pfam" id="PF00486">
    <property type="entry name" value="Trans_reg_C"/>
    <property type="match status" value="1"/>
</dbReference>
<dbReference type="PANTHER" id="PTHR48111:SF1">
    <property type="entry name" value="TWO-COMPONENT RESPONSE REGULATOR ORR33"/>
    <property type="match status" value="1"/>
</dbReference>
<dbReference type="PANTHER" id="PTHR48111">
    <property type="entry name" value="REGULATOR OF RPOS"/>
    <property type="match status" value="1"/>
</dbReference>
<evidence type="ECO:0000256" key="3">
    <source>
        <dbReference type="ARBA" id="ARBA00023015"/>
    </source>
</evidence>
<dbReference type="GO" id="GO:0006355">
    <property type="term" value="P:regulation of DNA-templated transcription"/>
    <property type="evidence" value="ECO:0007669"/>
    <property type="project" value="InterPro"/>
</dbReference>
<dbReference type="OrthoDB" id="9802426at2"/>
<keyword evidence="5" id="KW-0804">Transcription</keyword>
<evidence type="ECO:0000256" key="2">
    <source>
        <dbReference type="ARBA" id="ARBA00023012"/>
    </source>
</evidence>
<evidence type="ECO:0000256" key="5">
    <source>
        <dbReference type="ARBA" id="ARBA00023163"/>
    </source>
</evidence>
<dbReference type="InterPro" id="IPR036388">
    <property type="entry name" value="WH-like_DNA-bd_sf"/>
</dbReference>